<feature type="region of interest" description="Disordered" evidence="1">
    <location>
        <begin position="54"/>
        <end position="76"/>
    </location>
</feature>
<evidence type="ECO:0000256" key="1">
    <source>
        <dbReference type="SAM" id="MobiDB-lite"/>
    </source>
</evidence>
<comment type="caution">
    <text evidence="2">The sequence shown here is derived from an EMBL/GenBank/DDBJ whole genome shotgun (WGS) entry which is preliminary data.</text>
</comment>
<gene>
    <name evidence="2" type="ORF">LCGC14_2016760</name>
</gene>
<feature type="compositionally biased region" description="Basic and acidic residues" evidence="1">
    <location>
        <begin position="64"/>
        <end position="76"/>
    </location>
</feature>
<name>A0A0F9EYT8_9ZZZZ</name>
<accession>A0A0F9EYT8</accession>
<dbReference type="EMBL" id="LAZR01023226">
    <property type="protein sequence ID" value="KKL79243.1"/>
    <property type="molecule type" value="Genomic_DNA"/>
</dbReference>
<evidence type="ECO:0000313" key="2">
    <source>
        <dbReference type="EMBL" id="KKL79243.1"/>
    </source>
</evidence>
<sequence length="76" mass="8611">MRYVVTVRECTANEIVVDAPNPTTAREVGLQAFHDGVDVDYAVDVWVETVTVEEENNEQTVGEEEVRRQSRPDDMT</sequence>
<proteinExistence type="predicted"/>
<protein>
    <submittedName>
        <fullName evidence="2">Uncharacterized protein</fullName>
    </submittedName>
</protein>
<feature type="compositionally biased region" description="Acidic residues" evidence="1">
    <location>
        <begin position="54"/>
        <end position="63"/>
    </location>
</feature>
<dbReference type="AlphaFoldDB" id="A0A0F9EYT8"/>
<organism evidence="2">
    <name type="scientific">marine sediment metagenome</name>
    <dbReference type="NCBI Taxonomy" id="412755"/>
    <lineage>
        <taxon>unclassified sequences</taxon>
        <taxon>metagenomes</taxon>
        <taxon>ecological metagenomes</taxon>
    </lineage>
</organism>
<reference evidence="2" key="1">
    <citation type="journal article" date="2015" name="Nature">
        <title>Complex archaea that bridge the gap between prokaryotes and eukaryotes.</title>
        <authorList>
            <person name="Spang A."/>
            <person name="Saw J.H."/>
            <person name="Jorgensen S.L."/>
            <person name="Zaremba-Niedzwiedzka K."/>
            <person name="Martijn J."/>
            <person name="Lind A.E."/>
            <person name="van Eijk R."/>
            <person name="Schleper C."/>
            <person name="Guy L."/>
            <person name="Ettema T.J."/>
        </authorList>
    </citation>
    <scope>NUCLEOTIDE SEQUENCE</scope>
</reference>